<gene>
    <name evidence="1" type="ORF">CHLRE_11g467788v5</name>
</gene>
<reference evidence="1 2" key="1">
    <citation type="journal article" date="2007" name="Science">
        <title>The Chlamydomonas genome reveals the evolution of key animal and plant functions.</title>
        <authorList>
            <person name="Merchant S.S."/>
            <person name="Prochnik S.E."/>
            <person name="Vallon O."/>
            <person name="Harris E.H."/>
            <person name="Karpowicz S.J."/>
            <person name="Witman G.B."/>
            <person name="Terry A."/>
            <person name="Salamov A."/>
            <person name="Fritz-Laylin L.K."/>
            <person name="Marechal-Drouard L."/>
            <person name="Marshall W.F."/>
            <person name="Qu L.H."/>
            <person name="Nelson D.R."/>
            <person name="Sanderfoot A.A."/>
            <person name="Spalding M.H."/>
            <person name="Kapitonov V.V."/>
            <person name="Ren Q."/>
            <person name="Ferris P."/>
            <person name="Lindquist E."/>
            <person name="Shapiro H."/>
            <person name="Lucas S.M."/>
            <person name="Grimwood J."/>
            <person name="Schmutz J."/>
            <person name="Cardol P."/>
            <person name="Cerutti H."/>
            <person name="Chanfreau G."/>
            <person name="Chen C.L."/>
            <person name="Cognat V."/>
            <person name="Croft M.T."/>
            <person name="Dent R."/>
            <person name="Dutcher S."/>
            <person name="Fernandez E."/>
            <person name="Fukuzawa H."/>
            <person name="Gonzalez-Ballester D."/>
            <person name="Gonzalez-Halphen D."/>
            <person name="Hallmann A."/>
            <person name="Hanikenne M."/>
            <person name="Hippler M."/>
            <person name="Inwood W."/>
            <person name="Jabbari K."/>
            <person name="Kalanon M."/>
            <person name="Kuras R."/>
            <person name="Lefebvre P.A."/>
            <person name="Lemaire S.D."/>
            <person name="Lobanov A.V."/>
            <person name="Lohr M."/>
            <person name="Manuell A."/>
            <person name="Meier I."/>
            <person name="Mets L."/>
            <person name="Mittag M."/>
            <person name="Mittelmeier T."/>
            <person name="Moroney J.V."/>
            <person name="Moseley J."/>
            <person name="Napoli C."/>
            <person name="Nedelcu A.M."/>
            <person name="Niyogi K."/>
            <person name="Novoselov S.V."/>
            <person name="Paulsen I.T."/>
            <person name="Pazour G."/>
            <person name="Purton S."/>
            <person name="Ral J.P."/>
            <person name="Riano-Pachon D.M."/>
            <person name="Riekhof W."/>
            <person name="Rymarquis L."/>
            <person name="Schroda M."/>
            <person name="Stern D."/>
            <person name="Umen J."/>
            <person name="Willows R."/>
            <person name="Wilson N."/>
            <person name="Zimmer S.L."/>
            <person name="Allmer J."/>
            <person name="Balk J."/>
            <person name="Bisova K."/>
            <person name="Chen C.J."/>
            <person name="Elias M."/>
            <person name="Gendler K."/>
            <person name="Hauser C."/>
            <person name="Lamb M.R."/>
            <person name="Ledford H."/>
            <person name="Long J.C."/>
            <person name="Minagawa J."/>
            <person name="Page M.D."/>
            <person name="Pan J."/>
            <person name="Pootakham W."/>
            <person name="Roje S."/>
            <person name="Rose A."/>
            <person name="Stahlberg E."/>
            <person name="Terauchi A.M."/>
            <person name="Yang P."/>
            <person name="Ball S."/>
            <person name="Bowler C."/>
            <person name="Dieckmann C.L."/>
            <person name="Gladyshev V.N."/>
            <person name="Green P."/>
            <person name="Jorgensen R."/>
            <person name="Mayfield S."/>
            <person name="Mueller-Roeber B."/>
            <person name="Rajamani S."/>
            <person name="Sayre R.T."/>
            <person name="Brokstein P."/>
            <person name="Dubchak I."/>
            <person name="Goodstein D."/>
            <person name="Hornick L."/>
            <person name="Huang Y.W."/>
            <person name="Jhaveri J."/>
            <person name="Luo Y."/>
            <person name="Martinez D."/>
            <person name="Ngau W.C."/>
            <person name="Otillar B."/>
            <person name="Poliakov A."/>
            <person name="Porter A."/>
            <person name="Szajkowski L."/>
            <person name="Werner G."/>
            <person name="Zhou K."/>
            <person name="Grigoriev I.V."/>
            <person name="Rokhsar D.S."/>
            <person name="Grossman A.R."/>
        </authorList>
    </citation>
    <scope>NUCLEOTIDE SEQUENCE [LARGE SCALE GENOMIC DNA]</scope>
    <source>
        <strain evidence="2">CC-503</strain>
    </source>
</reference>
<dbReference type="Gramene" id="PNW76668">
    <property type="protein sequence ID" value="PNW76668"/>
    <property type="gene ID" value="CHLRE_11g467788v5"/>
</dbReference>
<dbReference type="InParanoid" id="A0A2K3D808"/>
<organism evidence="1 2">
    <name type="scientific">Chlamydomonas reinhardtii</name>
    <name type="common">Chlamydomonas smithii</name>
    <dbReference type="NCBI Taxonomy" id="3055"/>
    <lineage>
        <taxon>Eukaryota</taxon>
        <taxon>Viridiplantae</taxon>
        <taxon>Chlorophyta</taxon>
        <taxon>core chlorophytes</taxon>
        <taxon>Chlorophyceae</taxon>
        <taxon>CS clade</taxon>
        <taxon>Chlamydomonadales</taxon>
        <taxon>Chlamydomonadaceae</taxon>
        <taxon>Chlamydomonas</taxon>
    </lineage>
</organism>
<accession>A0A2K3D808</accession>
<dbReference type="GeneID" id="66055280"/>
<name>A0A2K3D808_CHLRE</name>
<keyword evidence="2" id="KW-1185">Reference proteome</keyword>
<evidence type="ECO:0000313" key="2">
    <source>
        <dbReference type="Proteomes" id="UP000006906"/>
    </source>
</evidence>
<dbReference type="Proteomes" id="UP000006906">
    <property type="component" value="Chromosome 11"/>
</dbReference>
<proteinExistence type="predicted"/>
<evidence type="ECO:0000313" key="1">
    <source>
        <dbReference type="EMBL" id="PNW76668.1"/>
    </source>
</evidence>
<dbReference type="KEGG" id="cre:CHLRE_11g467788v5"/>
<protein>
    <submittedName>
        <fullName evidence="1">Uncharacterized protein</fullName>
    </submittedName>
</protein>
<dbReference type="EMBL" id="CM008972">
    <property type="protein sequence ID" value="PNW76668.1"/>
    <property type="molecule type" value="Genomic_DNA"/>
</dbReference>
<dbReference type="AlphaFoldDB" id="A0A2K3D808"/>
<dbReference type="RefSeq" id="XP_042919537.1">
    <property type="nucleotide sequence ID" value="XM_043067541.1"/>
</dbReference>
<sequence length="81" mass="8900">MAAPVQVDFIDNGFGVRVDSDQLLAALADVHAQATPHVEQLIQTYQPQQLPADDGPPAFALTKRHGHPQLWLHVGPHQYIT</sequence>